<name>A0AAU8B5A0_9VIRU</name>
<accession>A0AAU8B5A0</accession>
<sequence>MSYHVKDWLRLLRITFEVVSNFFVQESVRRKEEEQKNKFKEDNE</sequence>
<proteinExistence type="predicted"/>
<organism evidence="3">
    <name type="scientific">Dulem virus 124</name>
    <dbReference type="NCBI Taxonomy" id="3145601"/>
    <lineage>
        <taxon>Viruses</taxon>
        <taxon>Monodnaviria</taxon>
        <taxon>Sangervirae</taxon>
        <taxon>Phixviricota</taxon>
        <taxon>Malgrandaviricetes</taxon>
        <taxon>Petitvirales</taxon>
        <taxon>Microviridae</taxon>
        <taxon>Microvirus</taxon>
    </lineage>
</organism>
<dbReference type="EMBL" id="PP511509">
    <property type="protein sequence ID" value="XCD04805.1"/>
    <property type="molecule type" value="Genomic_DNA"/>
</dbReference>
<evidence type="ECO:0000313" key="2">
    <source>
        <dbReference type="EMBL" id="XCD04805.1"/>
    </source>
</evidence>
<dbReference type="EMBL" id="PP511634">
    <property type="protein sequence ID" value="XCD06101.1"/>
    <property type="molecule type" value="Genomic_DNA"/>
</dbReference>
<dbReference type="EMBL" id="PP511680">
    <property type="protein sequence ID" value="XCD06503.1"/>
    <property type="molecule type" value="Genomic_DNA"/>
</dbReference>
<protein>
    <submittedName>
        <fullName evidence="3">Uncharacterized protein</fullName>
    </submittedName>
</protein>
<evidence type="ECO:0000313" key="3">
    <source>
        <dbReference type="EMBL" id="XCD06101.1"/>
    </source>
</evidence>
<evidence type="ECO:0000313" key="4">
    <source>
        <dbReference type="EMBL" id="XCD06503.1"/>
    </source>
</evidence>
<dbReference type="EMBL" id="PP511429">
    <property type="protein sequence ID" value="XCD04136.1"/>
    <property type="molecule type" value="Genomic_DNA"/>
</dbReference>
<evidence type="ECO:0000313" key="1">
    <source>
        <dbReference type="EMBL" id="XCD04136.1"/>
    </source>
</evidence>
<reference evidence="3" key="1">
    <citation type="submission" date="2024-03" db="EMBL/GenBank/DDBJ databases">
        <title>Diverse circular DNA viruses in blood, oral, and fecal samples of captive lemurs.</title>
        <authorList>
            <person name="Paietta E.N."/>
            <person name="Kraberger S."/>
            <person name="Lund M.C."/>
            <person name="Custer J.M."/>
            <person name="Vargas K.M."/>
            <person name="Ehmke E.E."/>
            <person name="Yoder A.D."/>
            <person name="Varsani A."/>
        </authorList>
    </citation>
    <scope>NUCLEOTIDE SEQUENCE</scope>
    <source>
        <strain evidence="1">Duke_21_94</strain>
        <strain evidence="2">Duke_24FF_1207</strain>
        <strain evidence="3">Duke_25FF_1258</strain>
        <strain evidence="4">Duke_25FS_117</strain>
    </source>
</reference>